<comment type="caution">
    <text evidence="3">The sequence shown here is derived from an EMBL/GenBank/DDBJ whole genome shotgun (WGS) entry which is preliminary data.</text>
</comment>
<evidence type="ECO:0000313" key="4">
    <source>
        <dbReference type="Proteomes" id="UP000829685"/>
    </source>
</evidence>
<feature type="transmembrane region" description="Helical" evidence="2">
    <location>
        <begin position="6"/>
        <end position="28"/>
    </location>
</feature>
<gene>
    <name evidence="3" type="ORF">JX265_007699</name>
</gene>
<feature type="compositionally biased region" description="Polar residues" evidence="1">
    <location>
        <begin position="113"/>
        <end position="129"/>
    </location>
</feature>
<keyword evidence="2" id="KW-0812">Transmembrane</keyword>
<feature type="compositionally biased region" description="Basic and acidic residues" evidence="1">
    <location>
        <begin position="215"/>
        <end position="224"/>
    </location>
</feature>
<feature type="compositionally biased region" description="Basic residues" evidence="1">
    <location>
        <begin position="225"/>
        <end position="234"/>
    </location>
</feature>
<organism evidence="3 4">
    <name type="scientific">Neoarthrinium moseri</name>
    <dbReference type="NCBI Taxonomy" id="1658444"/>
    <lineage>
        <taxon>Eukaryota</taxon>
        <taxon>Fungi</taxon>
        <taxon>Dikarya</taxon>
        <taxon>Ascomycota</taxon>
        <taxon>Pezizomycotina</taxon>
        <taxon>Sordariomycetes</taxon>
        <taxon>Xylariomycetidae</taxon>
        <taxon>Amphisphaeriales</taxon>
        <taxon>Apiosporaceae</taxon>
        <taxon>Neoarthrinium</taxon>
    </lineage>
</organism>
<proteinExistence type="predicted"/>
<feature type="compositionally biased region" description="Acidic residues" evidence="1">
    <location>
        <begin position="406"/>
        <end position="417"/>
    </location>
</feature>
<accession>A0A9P9WJB1</accession>
<dbReference type="Proteomes" id="UP000829685">
    <property type="component" value="Unassembled WGS sequence"/>
</dbReference>
<evidence type="ECO:0000256" key="2">
    <source>
        <dbReference type="SAM" id="Phobius"/>
    </source>
</evidence>
<dbReference type="EMBL" id="JAFIMR010000020">
    <property type="protein sequence ID" value="KAI1866398.1"/>
    <property type="molecule type" value="Genomic_DNA"/>
</dbReference>
<feature type="region of interest" description="Disordered" evidence="1">
    <location>
        <begin position="63"/>
        <end position="417"/>
    </location>
</feature>
<feature type="compositionally biased region" description="Low complexity" evidence="1">
    <location>
        <begin position="361"/>
        <end position="398"/>
    </location>
</feature>
<sequence>MEHDSSVFSLTTIGGYALLGGLGVLVYLNYQRNNQGRQGNARAAAGQAGKHVADLGRDVASATAAMTKKAEKSLKQKPKPKAPSSETAPAPSRSYDPEAEAAAKRDEARANQDFAQSFSKLKSGHQFTAQKSEKKKQKSVKQSRAQEADTPVANASSPSSTTGDADDDLSSAASPVVPAADSTGVSDMLEAAAPGPSVLRLTDTDSVKTQQKKAKAPEVVESKKQRQNRLKAERKKLEREQEEAERKKLEEAQRRRARVAEGRPAKDGSAFLANNSPWVAKSNGEKTVQPLDTFEQKPAAESTNLSTPKPAAAATKERSDSWMSSLPSEEEQFAQVLEDSSAWNEVTSKKGKKGKKGPETADAPAAQATPAAAPAPVAKAPVNGGYSKSKPALSSNSSFAALTPEETADEVEEEWEV</sequence>
<feature type="compositionally biased region" description="Low complexity" evidence="1">
    <location>
        <begin position="170"/>
        <end position="182"/>
    </location>
</feature>
<reference evidence="3" key="1">
    <citation type="submission" date="2021-03" db="EMBL/GenBank/DDBJ databases">
        <title>Revisited historic fungal species revealed as producer of novel bioactive compounds through whole genome sequencing and comparative genomics.</title>
        <authorList>
            <person name="Vignolle G.A."/>
            <person name="Hochenegger N."/>
            <person name="Mach R.L."/>
            <person name="Mach-Aigner A.R."/>
            <person name="Javad Rahimi M."/>
            <person name="Salim K.A."/>
            <person name="Chan C.M."/>
            <person name="Lim L.B.L."/>
            <person name="Cai F."/>
            <person name="Druzhinina I.S."/>
            <person name="U'Ren J.M."/>
            <person name="Derntl C."/>
        </authorList>
    </citation>
    <scope>NUCLEOTIDE SEQUENCE</scope>
    <source>
        <strain evidence="3">TUCIM 5799</strain>
    </source>
</reference>
<evidence type="ECO:0000313" key="3">
    <source>
        <dbReference type="EMBL" id="KAI1866398.1"/>
    </source>
</evidence>
<keyword evidence="2" id="KW-0472">Membrane</keyword>
<evidence type="ECO:0000256" key="1">
    <source>
        <dbReference type="SAM" id="MobiDB-lite"/>
    </source>
</evidence>
<feature type="compositionally biased region" description="Basic and acidic residues" evidence="1">
    <location>
        <begin position="235"/>
        <end position="266"/>
    </location>
</feature>
<feature type="compositionally biased region" description="Basic and acidic residues" evidence="1">
    <location>
        <begin position="101"/>
        <end position="110"/>
    </location>
</feature>
<protein>
    <submittedName>
        <fullName evidence="3">Uncharacterized protein</fullName>
    </submittedName>
</protein>
<keyword evidence="2" id="KW-1133">Transmembrane helix</keyword>
<dbReference type="AlphaFoldDB" id="A0A9P9WJB1"/>
<name>A0A9P9WJB1_9PEZI</name>
<keyword evidence="4" id="KW-1185">Reference proteome</keyword>